<dbReference type="GO" id="GO:0006887">
    <property type="term" value="P:exocytosis"/>
    <property type="evidence" value="ECO:0007669"/>
    <property type="project" value="TreeGrafter"/>
</dbReference>
<dbReference type="Proteomes" id="UP000681967">
    <property type="component" value="Unassembled WGS sequence"/>
</dbReference>
<accession>A0A8S3EUE6</accession>
<dbReference type="SUPFAM" id="SSF144284">
    <property type="entry name" value="Sec2 N-terminal region"/>
    <property type="match status" value="1"/>
</dbReference>
<dbReference type="Gene3D" id="1.20.5.4880">
    <property type="match status" value="1"/>
</dbReference>
<sequence length="118" mass="13190">MERTSLVNAIESLLDHRSDVSDANSVDSAFSIENGVVTTPEPIEHSTSSATLLHELQRVKEDLKSKDIEIQRAHEIRENTDREIEDLTASLFESAHSMVEQAKYAQANAEQKLKTANQ</sequence>
<feature type="non-terminal residue" evidence="4">
    <location>
        <position position="118"/>
    </location>
</feature>
<evidence type="ECO:0000313" key="4">
    <source>
        <dbReference type="EMBL" id="CAF5086612.1"/>
    </source>
</evidence>
<evidence type="ECO:0000259" key="3">
    <source>
        <dbReference type="Pfam" id="PF06428"/>
    </source>
</evidence>
<organism evidence="4 5">
    <name type="scientific">Rotaria magnacalcarata</name>
    <dbReference type="NCBI Taxonomy" id="392030"/>
    <lineage>
        <taxon>Eukaryota</taxon>
        <taxon>Metazoa</taxon>
        <taxon>Spiralia</taxon>
        <taxon>Gnathifera</taxon>
        <taxon>Rotifera</taxon>
        <taxon>Eurotatoria</taxon>
        <taxon>Bdelloidea</taxon>
        <taxon>Philodinida</taxon>
        <taxon>Philodinidae</taxon>
        <taxon>Rotaria</taxon>
    </lineage>
</organism>
<dbReference type="GO" id="GO:0005085">
    <property type="term" value="F:guanyl-nucleotide exchange factor activity"/>
    <property type="evidence" value="ECO:0007669"/>
    <property type="project" value="InterPro"/>
</dbReference>
<comment type="caution">
    <text evidence="4">The sequence shown here is derived from an EMBL/GenBank/DDBJ whole genome shotgun (WGS) entry which is preliminary data.</text>
</comment>
<dbReference type="GO" id="GO:0070319">
    <property type="term" value="C:Golgi to plasma membrane transport vesicle"/>
    <property type="evidence" value="ECO:0007669"/>
    <property type="project" value="TreeGrafter"/>
</dbReference>
<proteinExistence type="inferred from homology"/>
<gene>
    <name evidence="4" type="ORF">BYL167_LOCUS62600</name>
</gene>
<reference evidence="4" key="1">
    <citation type="submission" date="2021-02" db="EMBL/GenBank/DDBJ databases">
        <authorList>
            <person name="Nowell W R."/>
        </authorList>
    </citation>
    <scope>NUCLEOTIDE SEQUENCE</scope>
</reference>
<dbReference type="InterPro" id="IPR040351">
    <property type="entry name" value="RAB3IL/RAB3IP/Sec2"/>
</dbReference>
<dbReference type="EMBL" id="CAJOBH010234902">
    <property type="protein sequence ID" value="CAF5086612.1"/>
    <property type="molecule type" value="Genomic_DNA"/>
</dbReference>
<evidence type="ECO:0000313" key="5">
    <source>
        <dbReference type="Proteomes" id="UP000681967"/>
    </source>
</evidence>
<feature type="domain" description="GDP/GTP exchange factor Sec2 N-terminal" evidence="3">
    <location>
        <begin position="44"/>
        <end position="114"/>
    </location>
</feature>
<dbReference type="InterPro" id="IPR009449">
    <property type="entry name" value="Sec2_N"/>
</dbReference>
<name>A0A8S3EUE6_9BILA</name>
<evidence type="ECO:0000256" key="1">
    <source>
        <dbReference type="ARBA" id="ARBA00023054"/>
    </source>
</evidence>
<dbReference type="Pfam" id="PF06428">
    <property type="entry name" value="Sec2p"/>
    <property type="match status" value="1"/>
</dbReference>
<keyword evidence="1" id="KW-0175">Coiled coil</keyword>
<dbReference type="PANTHER" id="PTHR14430">
    <property type="entry name" value="RABIN3-RELATED"/>
    <property type="match status" value="1"/>
</dbReference>
<evidence type="ECO:0000256" key="2">
    <source>
        <dbReference type="ARBA" id="ARBA00025794"/>
    </source>
</evidence>
<dbReference type="AlphaFoldDB" id="A0A8S3EUE6"/>
<dbReference type="PANTHER" id="PTHR14430:SF0">
    <property type="entry name" value="SEC2P DOMAIN-CONTAINING PROTEIN"/>
    <property type="match status" value="1"/>
</dbReference>
<comment type="similarity">
    <text evidence="2">Belongs to the SEC2 family.</text>
</comment>
<protein>
    <recommendedName>
        <fullName evidence="3">GDP/GTP exchange factor Sec2 N-terminal domain-containing protein</fullName>
    </recommendedName>
</protein>